<comment type="caution">
    <text evidence="2">The sequence shown here is derived from an EMBL/GenBank/DDBJ whole genome shotgun (WGS) entry which is preliminary data.</text>
</comment>
<feature type="compositionally biased region" description="Basic residues" evidence="1">
    <location>
        <begin position="1"/>
        <end position="10"/>
    </location>
</feature>
<dbReference type="Proteomes" id="UP000324222">
    <property type="component" value="Unassembled WGS sequence"/>
</dbReference>
<evidence type="ECO:0000313" key="3">
    <source>
        <dbReference type="Proteomes" id="UP000324222"/>
    </source>
</evidence>
<evidence type="ECO:0000313" key="2">
    <source>
        <dbReference type="EMBL" id="MPC77153.1"/>
    </source>
</evidence>
<feature type="compositionally biased region" description="Polar residues" evidence="1">
    <location>
        <begin position="167"/>
        <end position="178"/>
    </location>
</feature>
<organism evidence="2 3">
    <name type="scientific">Portunus trituberculatus</name>
    <name type="common">Swimming crab</name>
    <name type="synonym">Neptunus trituberculatus</name>
    <dbReference type="NCBI Taxonomy" id="210409"/>
    <lineage>
        <taxon>Eukaryota</taxon>
        <taxon>Metazoa</taxon>
        <taxon>Ecdysozoa</taxon>
        <taxon>Arthropoda</taxon>
        <taxon>Crustacea</taxon>
        <taxon>Multicrustacea</taxon>
        <taxon>Malacostraca</taxon>
        <taxon>Eumalacostraca</taxon>
        <taxon>Eucarida</taxon>
        <taxon>Decapoda</taxon>
        <taxon>Pleocyemata</taxon>
        <taxon>Brachyura</taxon>
        <taxon>Eubrachyura</taxon>
        <taxon>Portunoidea</taxon>
        <taxon>Portunidae</taxon>
        <taxon>Portuninae</taxon>
        <taxon>Portunus</taxon>
    </lineage>
</organism>
<feature type="compositionally biased region" description="Pro residues" evidence="1">
    <location>
        <begin position="154"/>
        <end position="164"/>
    </location>
</feature>
<sequence>MTETKRHRVPLRGPVGPGRSPSLPRAGPPLRPGVAGASGRHGHGRVHPGASRGNRLGYGASNSWGGVRGERHRGGGKERDRRPHHGRRPAPGTVSTTLSITKYTDKYKTWRGLEGEGGSQTGGERGSGEMLVARYLIFQSICISTRPPLIPTPTPLSIPAPPTPSRFSHTSTINFRPH</sequence>
<name>A0A5B7I4C3_PORTR</name>
<feature type="region of interest" description="Disordered" evidence="1">
    <location>
        <begin position="154"/>
        <end position="178"/>
    </location>
</feature>
<proteinExistence type="predicted"/>
<gene>
    <name evidence="2" type="ORF">E2C01_071600</name>
</gene>
<reference evidence="2 3" key="1">
    <citation type="submission" date="2019-05" db="EMBL/GenBank/DDBJ databases">
        <title>Another draft genome of Portunus trituberculatus and its Hox gene families provides insights of decapod evolution.</title>
        <authorList>
            <person name="Jeong J.-H."/>
            <person name="Song I."/>
            <person name="Kim S."/>
            <person name="Choi T."/>
            <person name="Kim D."/>
            <person name="Ryu S."/>
            <person name="Kim W."/>
        </authorList>
    </citation>
    <scope>NUCLEOTIDE SEQUENCE [LARGE SCALE GENOMIC DNA]</scope>
    <source>
        <tissue evidence="2">Muscle</tissue>
    </source>
</reference>
<keyword evidence="3" id="KW-1185">Reference proteome</keyword>
<dbReference type="EMBL" id="VSRR010045131">
    <property type="protein sequence ID" value="MPC77153.1"/>
    <property type="molecule type" value="Genomic_DNA"/>
</dbReference>
<protein>
    <submittedName>
        <fullName evidence="2">Uncharacterized protein</fullName>
    </submittedName>
</protein>
<accession>A0A5B7I4C3</accession>
<evidence type="ECO:0000256" key="1">
    <source>
        <dbReference type="SAM" id="MobiDB-lite"/>
    </source>
</evidence>
<feature type="region of interest" description="Disordered" evidence="1">
    <location>
        <begin position="1"/>
        <end position="95"/>
    </location>
</feature>
<dbReference type="AlphaFoldDB" id="A0A5B7I4C3"/>
<feature type="compositionally biased region" description="Basic and acidic residues" evidence="1">
    <location>
        <begin position="68"/>
        <end position="81"/>
    </location>
</feature>